<accession>A0A565C5E2</accession>
<keyword evidence="2" id="KW-1185">Reference proteome</keyword>
<dbReference type="PANTHER" id="PTHR14490">
    <property type="entry name" value="ZINC FINGER, ZZ TYPE"/>
    <property type="match status" value="1"/>
</dbReference>
<proteinExistence type="predicted"/>
<evidence type="ECO:0000313" key="2">
    <source>
        <dbReference type="Proteomes" id="UP000489600"/>
    </source>
</evidence>
<dbReference type="InterPro" id="IPR018034">
    <property type="entry name" value="Kri1"/>
</dbReference>
<protein>
    <submittedName>
        <fullName evidence="1">Uncharacterized protein</fullName>
    </submittedName>
</protein>
<dbReference type="GO" id="GO:0005730">
    <property type="term" value="C:nucleolus"/>
    <property type="evidence" value="ECO:0007669"/>
    <property type="project" value="TreeGrafter"/>
</dbReference>
<sequence>MKKQLELKQSKNIKKKYIKLEMEKIEKVLSAGGFDAKHLGDEFDPLEYDKRTQALFGVKYYAEEDEDFTSDDEDGHQLPKDWQAREMAENDSGEEIKSFNIN</sequence>
<dbReference type="PANTHER" id="PTHR14490:SF5">
    <property type="entry name" value="PROTEIN KRI1 HOMOLOG"/>
    <property type="match status" value="1"/>
</dbReference>
<dbReference type="GO" id="GO:0030686">
    <property type="term" value="C:90S preribosome"/>
    <property type="evidence" value="ECO:0007669"/>
    <property type="project" value="TreeGrafter"/>
</dbReference>
<reference evidence="1" key="1">
    <citation type="submission" date="2019-07" db="EMBL/GenBank/DDBJ databases">
        <authorList>
            <person name="Dittberner H."/>
        </authorList>
    </citation>
    <scope>NUCLEOTIDE SEQUENCE [LARGE SCALE GENOMIC DNA]</scope>
</reference>
<dbReference type="GO" id="GO:0000447">
    <property type="term" value="P:endonucleolytic cleavage in ITS1 to separate SSU-rRNA from 5.8S rRNA and LSU-rRNA from tricistronic rRNA transcript (SSU-rRNA, 5.8S rRNA, LSU-rRNA)"/>
    <property type="evidence" value="ECO:0007669"/>
    <property type="project" value="TreeGrafter"/>
</dbReference>
<evidence type="ECO:0000313" key="1">
    <source>
        <dbReference type="EMBL" id="VVB08797.1"/>
    </source>
</evidence>
<dbReference type="Pfam" id="PF05178">
    <property type="entry name" value="Kri1"/>
    <property type="match status" value="1"/>
</dbReference>
<dbReference type="EMBL" id="CABITT030000006">
    <property type="protein sequence ID" value="VVB08797.1"/>
    <property type="molecule type" value="Genomic_DNA"/>
</dbReference>
<name>A0A565C5E2_9BRAS</name>
<organism evidence="1 2">
    <name type="scientific">Arabis nemorensis</name>
    <dbReference type="NCBI Taxonomy" id="586526"/>
    <lineage>
        <taxon>Eukaryota</taxon>
        <taxon>Viridiplantae</taxon>
        <taxon>Streptophyta</taxon>
        <taxon>Embryophyta</taxon>
        <taxon>Tracheophyta</taxon>
        <taxon>Spermatophyta</taxon>
        <taxon>Magnoliopsida</taxon>
        <taxon>eudicotyledons</taxon>
        <taxon>Gunneridae</taxon>
        <taxon>Pentapetalae</taxon>
        <taxon>rosids</taxon>
        <taxon>malvids</taxon>
        <taxon>Brassicales</taxon>
        <taxon>Brassicaceae</taxon>
        <taxon>Arabideae</taxon>
        <taxon>Arabis</taxon>
    </lineage>
</organism>
<comment type="caution">
    <text evidence="1">The sequence shown here is derived from an EMBL/GenBank/DDBJ whole genome shotgun (WGS) entry which is preliminary data.</text>
</comment>
<gene>
    <name evidence="1" type="ORF">ANE_LOCUS19241</name>
</gene>
<dbReference type="Proteomes" id="UP000489600">
    <property type="component" value="Unassembled WGS sequence"/>
</dbReference>
<dbReference type="AlphaFoldDB" id="A0A565C5E2"/>